<dbReference type="EMBL" id="CAJHJT010000056">
    <property type="protein sequence ID" value="CAD7011421.1"/>
    <property type="molecule type" value="Genomic_DNA"/>
</dbReference>
<dbReference type="Proteomes" id="UP000606786">
    <property type="component" value="Unassembled WGS sequence"/>
</dbReference>
<proteinExistence type="predicted"/>
<feature type="compositionally biased region" description="Basic residues" evidence="1">
    <location>
        <begin position="16"/>
        <end position="26"/>
    </location>
</feature>
<dbReference type="AlphaFoldDB" id="A0A811V8Z6"/>
<reference evidence="2" key="1">
    <citation type="submission" date="2020-11" db="EMBL/GenBank/DDBJ databases">
        <authorList>
            <person name="Whitehead M."/>
        </authorList>
    </citation>
    <scope>NUCLEOTIDE SEQUENCE</scope>
    <source>
        <strain evidence="2">EGII</strain>
    </source>
</reference>
<feature type="region of interest" description="Disordered" evidence="1">
    <location>
        <begin position="1"/>
        <end position="40"/>
    </location>
</feature>
<evidence type="ECO:0000256" key="1">
    <source>
        <dbReference type="SAM" id="MobiDB-lite"/>
    </source>
</evidence>
<gene>
    <name evidence="2" type="ORF">CCAP1982_LOCUS19521</name>
</gene>
<evidence type="ECO:0000313" key="3">
    <source>
        <dbReference type="Proteomes" id="UP000606786"/>
    </source>
</evidence>
<keyword evidence="3" id="KW-1185">Reference proteome</keyword>
<evidence type="ECO:0000313" key="2">
    <source>
        <dbReference type="EMBL" id="CAD7011421.1"/>
    </source>
</evidence>
<comment type="caution">
    <text evidence="2">The sequence shown here is derived from an EMBL/GenBank/DDBJ whole genome shotgun (WGS) entry which is preliminary data.</text>
</comment>
<name>A0A811V8Z6_CERCA</name>
<accession>A0A811V8Z6</accession>
<organism evidence="2 3">
    <name type="scientific">Ceratitis capitata</name>
    <name type="common">Mediterranean fruit fly</name>
    <name type="synonym">Tephritis capitata</name>
    <dbReference type="NCBI Taxonomy" id="7213"/>
    <lineage>
        <taxon>Eukaryota</taxon>
        <taxon>Metazoa</taxon>
        <taxon>Ecdysozoa</taxon>
        <taxon>Arthropoda</taxon>
        <taxon>Hexapoda</taxon>
        <taxon>Insecta</taxon>
        <taxon>Pterygota</taxon>
        <taxon>Neoptera</taxon>
        <taxon>Endopterygota</taxon>
        <taxon>Diptera</taxon>
        <taxon>Brachycera</taxon>
        <taxon>Muscomorpha</taxon>
        <taxon>Tephritoidea</taxon>
        <taxon>Tephritidae</taxon>
        <taxon>Ceratitis</taxon>
        <taxon>Ceratitis</taxon>
    </lineage>
</organism>
<sequence>MQHAWNGTQKLETSSLKKKTTKRRGINIHPQSNRKGSKKFSMSVLNESNGTTAFKNTLYSVPAAKRISHLTMRCESLAQFAQSIPITDE</sequence>
<protein>
    <submittedName>
        <fullName evidence="2">(Mediterranean fruit fly) hypothetical protein</fullName>
    </submittedName>
</protein>